<dbReference type="OrthoDB" id="9768354at2"/>
<dbReference type="AlphaFoldDB" id="A0A1W2C3K7"/>
<reference evidence="1 2" key="1">
    <citation type="submission" date="2017-04" db="EMBL/GenBank/DDBJ databases">
        <authorList>
            <person name="Afonso C.L."/>
            <person name="Miller P.J."/>
            <person name="Scott M.A."/>
            <person name="Spackman E."/>
            <person name="Goraichik I."/>
            <person name="Dimitrov K.M."/>
            <person name="Suarez D.L."/>
            <person name="Swayne D.E."/>
        </authorList>
    </citation>
    <scope>NUCLEOTIDE SEQUENCE [LARGE SCALE GENOMIC DNA]</scope>
    <source>
        <strain evidence="1 2">DSM 3385</strain>
    </source>
</reference>
<sequence>MIKIRSHDLTLALQKLVKTGFLESSGHGRGTVYYIPGVELPTPDEVFAGEATLEKLKPLDLSSDGLTESSEGLEYDGLDFPIIHTLDGLKTKLRERLENIAEPAKASRKINKQEMADLICSLCNGRFLGLKVLAVLLDRSESYLRQGHLNPLVEQGRLRRAFPTTPNDPRQAYTS</sequence>
<dbReference type="EMBL" id="FWXY01000010">
    <property type="protein sequence ID" value="SMC79769.1"/>
    <property type="molecule type" value="Genomic_DNA"/>
</dbReference>
<proteinExistence type="predicted"/>
<gene>
    <name evidence="1" type="ORF">SAMN02746065_110120</name>
</gene>
<accession>A0A1W2C3K7</accession>
<dbReference type="RefSeq" id="WP_084069325.1">
    <property type="nucleotide sequence ID" value="NZ_FWXY01000010.1"/>
</dbReference>
<dbReference type="Proteomes" id="UP000192418">
    <property type="component" value="Unassembled WGS sequence"/>
</dbReference>
<keyword evidence="2" id="KW-1185">Reference proteome</keyword>
<name>A0A1W2C3K7_9BACT</name>
<evidence type="ECO:0000313" key="2">
    <source>
        <dbReference type="Proteomes" id="UP000192418"/>
    </source>
</evidence>
<dbReference type="STRING" id="1121400.SAMN02746065_110120"/>
<evidence type="ECO:0008006" key="3">
    <source>
        <dbReference type="Google" id="ProtNLM"/>
    </source>
</evidence>
<organism evidence="1 2">
    <name type="scientific">Desulfocicer vacuolatum DSM 3385</name>
    <dbReference type="NCBI Taxonomy" id="1121400"/>
    <lineage>
        <taxon>Bacteria</taxon>
        <taxon>Pseudomonadati</taxon>
        <taxon>Thermodesulfobacteriota</taxon>
        <taxon>Desulfobacteria</taxon>
        <taxon>Desulfobacterales</taxon>
        <taxon>Desulfobacteraceae</taxon>
        <taxon>Desulfocicer</taxon>
    </lineage>
</organism>
<protein>
    <recommendedName>
        <fullName evidence="3">ATP-dependent DNA helicase RecG</fullName>
    </recommendedName>
</protein>
<evidence type="ECO:0000313" key="1">
    <source>
        <dbReference type="EMBL" id="SMC79769.1"/>
    </source>
</evidence>